<dbReference type="AlphaFoldDB" id="A0A2P6CDW0"/>
<dbReference type="GO" id="GO:0008800">
    <property type="term" value="F:beta-lactamase activity"/>
    <property type="evidence" value="ECO:0007669"/>
    <property type="project" value="UniProtKB-EC"/>
</dbReference>
<dbReference type="NCBIfam" id="NF012161">
    <property type="entry name" value="bla_class_D_main"/>
    <property type="match status" value="1"/>
</dbReference>
<sequence length="274" mass="32075">MKILNIILILTFIYSCDKKTAKEQKNKITKNEIVKPAFQTIIDTHNVHGAILIYNLNKDLFYANDFKWAKTGRLPASTFKIPNSMIALETKVVDNDSTLFKWNGEKRAYKVWEQDLILKDAFKYSCVPCYQEIARKIGKKRMNAYLEKLNYLNMVVNSENLDLFWLEGASKINQFEQIDFLKRFYKSELKISKRTEAIMRKILFIEKNEKYSLYGKTGLSVRNKQQNGWFVGYAQSKENTLFFATNISPKETTDIKGFPKLRKEITLKALELIE</sequence>
<dbReference type="PROSITE" id="PS51257">
    <property type="entry name" value="PROKAR_LIPOPROTEIN"/>
    <property type="match status" value="1"/>
</dbReference>
<evidence type="ECO:0000256" key="1">
    <source>
        <dbReference type="ARBA" id="ARBA00001526"/>
    </source>
</evidence>
<reference evidence="8 9" key="1">
    <citation type="submission" date="2016-12" db="EMBL/GenBank/DDBJ databases">
        <title>Trade-off between light-utilization and light-protection in marine flavobacteria.</title>
        <authorList>
            <person name="Kumagai Y."/>
            <person name="Yoshizawa S."/>
            <person name="Kogure K."/>
            <person name="Iwasaki W."/>
        </authorList>
    </citation>
    <scope>NUCLEOTIDE SEQUENCE [LARGE SCALE GENOMIC DNA]</scope>
    <source>
        <strain evidence="8 9">KCTC 12100</strain>
    </source>
</reference>
<dbReference type="PANTHER" id="PTHR30627:SF6">
    <property type="entry name" value="BETA-LACTAMASE YBXI-RELATED"/>
    <property type="match status" value="1"/>
</dbReference>
<name>A0A2P6CDW0_9FLAO</name>
<dbReference type="GO" id="GO:0008658">
    <property type="term" value="F:penicillin binding"/>
    <property type="evidence" value="ECO:0007669"/>
    <property type="project" value="InterPro"/>
</dbReference>
<dbReference type="GO" id="GO:0071555">
    <property type="term" value="P:cell wall organization"/>
    <property type="evidence" value="ECO:0007669"/>
    <property type="project" value="TreeGrafter"/>
</dbReference>
<dbReference type="Gene3D" id="3.40.710.10">
    <property type="entry name" value="DD-peptidase/beta-lactamase superfamily"/>
    <property type="match status" value="1"/>
</dbReference>
<keyword evidence="6" id="KW-0046">Antibiotic resistance</keyword>
<gene>
    <name evidence="8" type="ORF">BTO14_07400</name>
</gene>
<organism evidence="8 9">
    <name type="scientific">Polaribacter butkevichii</name>
    <dbReference type="NCBI Taxonomy" id="218490"/>
    <lineage>
        <taxon>Bacteria</taxon>
        <taxon>Pseudomonadati</taxon>
        <taxon>Bacteroidota</taxon>
        <taxon>Flavobacteriia</taxon>
        <taxon>Flavobacteriales</taxon>
        <taxon>Flavobacteriaceae</taxon>
    </lineage>
</organism>
<dbReference type="Proteomes" id="UP000247345">
    <property type="component" value="Unassembled WGS sequence"/>
</dbReference>
<dbReference type="GO" id="GO:0005886">
    <property type="term" value="C:plasma membrane"/>
    <property type="evidence" value="ECO:0007669"/>
    <property type="project" value="TreeGrafter"/>
</dbReference>
<keyword evidence="9" id="KW-1185">Reference proteome</keyword>
<comment type="caution">
    <text evidence="8">The sequence shown here is derived from an EMBL/GenBank/DDBJ whole genome shotgun (WGS) entry which is preliminary data.</text>
</comment>
<accession>A0A2P6CDW0</accession>
<evidence type="ECO:0000256" key="4">
    <source>
        <dbReference type="ARBA" id="ARBA00022729"/>
    </source>
</evidence>
<dbReference type="InterPro" id="IPR012338">
    <property type="entry name" value="Beta-lactam/transpept-like"/>
</dbReference>
<evidence type="ECO:0000256" key="5">
    <source>
        <dbReference type="ARBA" id="ARBA00022801"/>
    </source>
</evidence>
<keyword evidence="4" id="KW-0732">Signal</keyword>
<dbReference type="InterPro" id="IPR050515">
    <property type="entry name" value="Beta-lactam/transpept"/>
</dbReference>
<comment type="catalytic activity">
    <reaction evidence="1">
        <text>a beta-lactam + H2O = a substituted beta-amino acid</text>
        <dbReference type="Rhea" id="RHEA:20401"/>
        <dbReference type="ChEBI" id="CHEBI:15377"/>
        <dbReference type="ChEBI" id="CHEBI:35627"/>
        <dbReference type="ChEBI" id="CHEBI:140347"/>
        <dbReference type="EC" id="3.5.2.6"/>
    </reaction>
</comment>
<evidence type="ECO:0000256" key="2">
    <source>
        <dbReference type="ARBA" id="ARBA00007898"/>
    </source>
</evidence>
<protein>
    <recommendedName>
        <fullName evidence="3">beta-lactamase</fullName>
        <ecNumber evidence="3">3.5.2.6</ecNumber>
    </recommendedName>
</protein>
<dbReference type="GO" id="GO:0046677">
    <property type="term" value="P:response to antibiotic"/>
    <property type="evidence" value="ECO:0007669"/>
    <property type="project" value="UniProtKB-KW"/>
</dbReference>
<dbReference type="EC" id="3.5.2.6" evidence="3"/>
<dbReference type="EMBL" id="MSCK01000001">
    <property type="protein sequence ID" value="PQJ73093.1"/>
    <property type="molecule type" value="Genomic_DNA"/>
</dbReference>
<evidence type="ECO:0000313" key="8">
    <source>
        <dbReference type="EMBL" id="PQJ73093.1"/>
    </source>
</evidence>
<keyword evidence="5" id="KW-0378">Hydrolase</keyword>
<dbReference type="InterPro" id="IPR001460">
    <property type="entry name" value="PCN-bd_Tpept"/>
</dbReference>
<proteinExistence type="inferred from homology"/>
<dbReference type="PANTHER" id="PTHR30627">
    <property type="entry name" value="PEPTIDOGLYCAN D,D-TRANSPEPTIDASE"/>
    <property type="match status" value="1"/>
</dbReference>
<dbReference type="RefSeq" id="WP_105048759.1">
    <property type="nucleotide sequence ID" value="NZ_CP150661.1"/>
</dbReference>
<dbReference type="SUPFAM" id="SSF56601">
    <property type="entry name" value="beta-lactamase/transpeptidase-like"/>
    <property type="match status" value="1"/>
</dbReference>
<evidence type="ECO:0000259" key="7">
    <source>
        <dbReference type="Pfam" id="PF00905"/>
    </source>
</evidence>
<dbReference type="Pfam" id="PF00905">
    <property type="entry name" value="Transpeptidase"/>
    <property type="match status" value="1"/>
</dbReference>
<dbReference type="OrthoDB" id="9762883at2"/>
<evidence type="ECO:0000313" key="9">
    <source>
        <dbReference type="Proteomes" id="UP000247345"/>
    </source>
</evidence>
<comment type="similarity">
    <text evidence="2">Belongs to the class-D beta-lactamase family.</text>
</comment>
<evidence type="ECO:0000256" key="3">
    <source>
        <dbReference type="ARBA" id="ARBA00012865"/>
    </source>
</evidence>
<feature type="domain" description="Penicillin-binding protein transpeptidase" evidence="7">
    <location>
        <begin position="70"/>
        <end position="251"/>
    </location>
</feature>
<evidence type="ECO:0000256" key="6">
    <source>
        <dbReference type="ARBA" id="ARBA00023251"/>
    </source>
</evidence>